<dbReference type="PANTHER" id="PTHR43747:SF4">
    <property type="entry name" value="FLAVIN-DEPENDENT TRYPTOPHAN HALOGENASE"/>
    <property type="match status" value="1"/>
</dbReference>
<gene>
    <name evidence="2" type="ORF">PQU98_04830</name>
</gene>
<evidence type="ECO:0000313" key="3">
    <source>
        <dbReference type="Proteomes" id="UP001218579"/>
    </source>
</evidence>
<keyword evidence="1" id="KW-0472">Membrane</keyword>
<sequence>MSKNSDEKIKRIVIVGGGTAGWIAAAGLSSLYKSEDLSIRLVESEAIGTVGVGEATVPHIRHFNVKLGIDERDFMQKTSATFKLGIEFCDWNRKGQSYVHPFGAYGEPLGGVGFHHHWVRMRKRGDTRSIDEFSLPVKMSHMARFAMPSPDMRSVESTFSYAYQFDAGLYAAYLRSYAEARGVVRTEGRITGVTQNAQTGFVEAVVLENGETVEGDLFIDASGFRGLLIEQTLKSGYEAWSHWLPCDRAWAVPCKASDANTPYTRATARDAGWQWRIPLQHRVGNGYVFSSGFLSEDAACATLMANLEGAAQAEPKMLSFTTGVRKQQWNKNVVAIGLASGFLEPLESTSIHLIQLAVTNLVEMLPDMRFCDDDRDEFNRIMHLEYERVRDFLILHYHATERDDTPFWDYCRAMTIPDSLAYKMALFRERGVIVNYKDGFFLEPSWLAVYIGQGVIPEGYDPLSERISDEALTRYMADYAGKVSAAVQAMPSHAAFLEQYCPSAVVTRRATAGAV</sequence>
<dbReference type="PANTHER" id="PTHR43747">
    <property type="entry name" value="FAD-BINDING PROTEIN"/>
    <property type="match status" value="1"/>
</dbReference>
<keyword evidence="3" id="KW-1185">Reference proteome</keyword>
<protein>
    <submittedName>
        <fullName evidence="2">Tryptophan 7-halogenase</fullName>
    </submittedName>
</protein>
<dbReference type="InterPro" id="IPR006905">
    <property type="entry name" value="Flavin_halogenase"/>
</dbReference>
<dbReference type="Pfam" id="PF04820">
    <property type="entry name" value="Trp_halogenase"/>
    <property type="match status" value="1"/>
</dbReference>
<dbReference type="Gene3D" id="3.50.50.60">
    <property type="entry name" value="FAD/NAD(P)-binding domain"/>
    <property type="match status" value="1"/>
</dbReference>
<comment type="caution">
    <text evidence="2">The sequence shown here is derived from an EMBL/GenBank/DDBJ whole genome shotgun (WGS) entry which is preliminary data.</text>
</comment>
<dbReference type="RefSeq" id="WP_272743751.1">
    <property type="nucleotide sequence ID" value="NZ_JAQQKV010000001.1"/>
</dbReference>
<keyword evidence="1" id="KW-1133">Transmembrane helix</keyword>
<dbReference type="InterPro" id="IPR033856">
    <property type="entry name" value="Trp_halogen"/>
</dbReference>
<organism evidence="2 3">
    <name type="scientific">Asticcacaulis machinosus</name>
    <dbReference type="NCBI Taxonomy" id="2984211"/>
    <lineage>
        <taxon>Bacteria</taxon>
        <taxon>Pseudomonadati</taxon>
        <taxon>Pseudomonadota</taxon>
        <taxon>Alphaproteobacteria</taxon>
        <taxon>Caulobacterales</taxon>
        <taxon>Caulobacteraceae</taxon>
        <taxon>Asticcacaulis</taxon>
    </lineage>
</organism>
<keyword evidence="1" id="KW-0812">Transmembrane</keyword>
<proteinExistence type="predicted"/>
<feature type="transmembrane region" description="Helical" evidence="1">
    <location>
        <begin position="12"/>
        <end position="32"/>
    </location>
</feature>
<dbReference type="SUPFAM" id="SSF51905">
    <property type="entry name" value="FAD/NAD(P)-binding domain"/>
    <property type="match status" value="1"/>
</dbReference>
<dbReference type="Proteomes" id="UP001218579">
    <property type="component" value="Unassembled WGS sequence"/>
</dbReference>
<evidence type="ECO:0000256" key="1">
    <source>
        <dbReference type="SAM" id="Phobius"/>
    </source>
</evidence>
<name>A0ABT5HGT0_9CAUL</name>
<dbReference type="InterPro" id="IPR050816">
    <property type="entry name" value="Flavin-dep_Halogenase_NPB"/>
</dbReference>
<reference evidence="2 3" key="1">
    <citation type="submission" date="2023-01" db="EMBL/GenBank/DDBJ databases">
        <title>Novel species of the genus Asticcacaulis isolated from rivers.</title>
        <authorList>
            <person name="Lu H."/>
        </authorList>
    </citation>
    <scope>NUCLEOTIDE SEQUENCE [LARGE SCALE GENOMIC DNA]</scope>
    <source>
        <strain evidence="2 3">LKC15W</strain>
    </source>
</reference>
<accession>A0ABT5HGT0</accession>
<dbReference type="PIRSF" id="PIRSF011396">
    <property type="entry name" value="Trp_halogenase"/>
    <property type="match status" value="1"/>
</dbReference>
<evidence type="ECO:0000313" key="2">
    <source>
        <dbReference type="EMBL" id="MDC7675441.1"/>
    </source>
</evidence>
<dbReference type="InterPro" id="IPR036188">
    <property type="entry name" value="FAD/NAD-bd_sf"/>
</dbReference>
<dbReference type="EMBL" id="JAQQKV010000001">
    <property type="protein sequence ID" value="MDC7675441.1"/>
    <property type="molecule type" value="Genomic_DNA"/>
</dbReference>